<dbReference type="SMART" id="SM00267">
    <property type="entry name" value="GGDEF"/>
    <property type="match status" value="1"/>
</dbReference>
<sequence length="668" mass="74696">MMKQDRKKEIVSGSLRLQAEARLASKPARPASSPLTEEILHELHILQIELEMQNEQLLLAQAGLEEARNRYLDLYEFAPVGYLILTPTGLVSAVNITGAWLLGLERKDALARRFNQFVMPEDASRWRRLFEDLIRNGKLTVEEMRLRRADNTFFPAQVSCQYKPGIGDAPPAVHLMLIDLSAGKVIAGDHHLATADLNVQDGMIFGDDTKIRHLAFHDPLTDLPNRRLMIDRLHHAMATASRTRKYCAVLFIDLDNFKTLNDTMGHDFGDQLLQLVAQRLLAAVREGDTAARLGGDEFVVILENLSEQPDESANQARNIGEKIATALKQPYPLAGQEFLSSASIGVALFNNPHDTAEELLKRADMAMYEAKSAGRNNVCFFDPAMQSLVTARIVLEEELRRALADHELQCHYQPQVDAEGRIRGAEVLLRWQHPERGMMFPASFIRVAEETGLLVPIGQWVLETACAQLKRWQDRLSPRRRFHLAVNVSARQFRQSDFVEHVHAVLEKSGVSPGSLTLEFKEQAVLADFSAGIAKLTALKKLGMHLAIDDFGTGCSSLSQLTQLPLDQLKINSSLVRNIGVIPTDEAIIQSLIDVTRHLGVEVMAEGVETEAQHVFLGQHGCHAFQGHLFGNPLLAHEFEQLLRRHWRRRERAGAPADSHAHRGVLTS</sequence>
<dbReference type="InterPro" id="IPR035965">
    <property type="entry name" value="PAS-like_dom_sf"/>
</dbReference>
<evidence type="ECO:0000313" key="5">
    <source>
        <dbReference type="EMBL" id="CAG4882882.1"/>
    </source>
</evidence>
<feature type="domain" description="GGDEF" evidence="4">
    <location>
        <begin position="245"/>
        <end position="383"/>
    </location>
</feature>
<dbReference type="AlphaFoldDB" id="A0A916J2C8"/>
<accession>A0A916J2C8</accession>
<dbReference type="SMART" id="SM00052">
    <property type="entry name" value="EAL"/>
    <property type="match status" value="1"/>
</dbReference>
<dbReference type="SUPFAM" id="SSF55073">
    <property type="entry name" value="Nucleotide cyclase"/>
    <property type="match status" value="1"/>
</dbReference>
<feature type="domain" description="EAL" evidence="3">
    <location>
        <begin position="392"/>
        <end position="647"/>
    </location>
</feature>
<dbReference type="InterPro" id="IPR043128">
    <property type="entry name" value="Rev_trsase/Diguanyl_cyclase"/>
</dbReference>
<dbReference type="InterPro" id="IPR035919">
    <property type="entry name" value="EAL_sf"/>
</dbReference>
<dbReference type="CDD" id="cd01948">
    <property type="entry name" value="EAL"/>
    <property type="match status" value="1"/>
</dbReference>
<dbReference type="InterPro" id="IPR052155">
    <property type="entry name" value="Biofilm_reg_signaling"/>
</dbReference>
<dbReference type="InterPro" id="IPR000160">
    <property type="entry name" value="GGDEF_dom"/>
</dbReference>
<dbReference type="InterPro" id="IPR029787">
    <property type="entry name" value="Nucleotide_cyclase"/>
</dbReference>
<evidence type="ECO:0000259" key="2">
    <source>
        <dbReference type="PROSITE" id="PS50112"/>
    </source>
</evidence>
<dbReference type="FunFam" id="3.30.70.270:FF:000001">
    <property type="entry name" value="Diguanylate cyclase domain protein"/>
    <property type="match status" value="1"/>
</dbReference>
<dbReference type="Pfam" id="PF00990">
    <property type="entry name" value="GGDEF"/>
    <property type="match status" value="1"/>
</dbReference>
<keyword evidence="1" id="KW-0812">Transmembrane</keyword>
<gene>
    <name evidence="5" type="ORF">GTOL_10764</name>
</gene>
<evidence type="ECO:0000313" key="6">
    <source>
        <dbReference type="Proteomes" id="UP000742786"/>
    </source>
</evidence>
<dbReference type="RefSeq" id="WP_220634909.1">
    <property type="nucleotide sequence ID" value="NZ_CAJQUM010000001.1"/>
</dbReference>
<dbReference type="SUPFAM" id="SSF141868">
    <property type="entry name" value="EAL domain-like"/>
    <property type="match status" value="1"/>
</dbReference>
<protein>
    <submittedName>
        <fullName evidence="5">Diguanylate cyclase</fullName>
        <ecNumber evidence="5">2.7.7.65</ecNumber>
    </submittedName>
</protein>
<reference evidence="5" key="1">
    <citation type="submission" date="2021-04" db="EMBL/GenBank/DDBJ databases">
        <authorList>
            <person name="Hornung B."/>
        </authorList>
    </citation>
    <scope>NUCLEOTIDE SEQUENCE</scope>
    <source>
        <strain evidence="5">G5G6</strain>
    </source>
</reference>
<evidence type="ECO:0000256" key="1">
    <source>
        <dbReference type="SAM" id="Phobius"/>
    </source>
</evidence>
<organism evidence="5 6">
    <name type="scientific">Georgfuchsia toluolica</name>
    <dbReference type="NCBI Taxonomy" id="424218"/>
    <lineage>
        <taxon>Bacteria</taxon>
        <taxon>Pseudomonadati</taxon>
        <taxon>Pseudomonadota</taxon>
        <taxon>Betaproteobacteria</taxon>
        <taxon>Nitrosomonadales</taxon>
        <taxon>Sterolibacteriaceae</taxon>
        <taxon>Georgfuchsia</taxon>
    </lineage>
</organism>
<keyword evidence="1" id="KW-0472">Membrane</keyword>
<dbReference type="EMBL" id="CAJQUM010000001">
    <property type="protein sequence ID" value="CAG4882882.1"/>
    <property type="molecule type" value="Genomic_DNA"/>
</dbReference>
<dbReference type="Gene3D" id="3.30.450.20">
    <property type="entry name" value="PAS domain"/>
    <property type="match status" value="1"/>
</dbReference>
<dbReference type="PROSITE" id="PS50112">
    <property type="entry name" value="PAS"/>
    <property type="match status" value="1"/>
</dbReference>
<comment type="caution">
    <text evidence="5">The sequence shown here is derived from an EMBL/GenBank/DDBJ whole genome shotgun (WGS) entry which is preliminary data.</text>
</comment>
<dbReference type="PROSITE" id="PS50887">
    <property type="entry name" value="GGDEF"/>
    <property type="match status" value="1"/>
</dbReference>
<keyword evidence="1" id="KW-1133">Transmembrane helix</keyword>
<dbReference type="SUPFAM" id="SSF55785">
    <property type="entry name" value="PYP-like sensor domain (PAS domain)"/>
    <property type="match status" value="1"/>
</dbReference>
<dbReference type="InterPro" id="IPR001633">
    <property type="entry name" value="EAL_dom"/>
</dbReference>
<dbReference type="InterPro" id="IPR000014">
    <property type="entry name" value="PAS"/>
</dbReference>
<feature type="domain" description="PAS" evidence="2">
    <location>
        <begin position="67"/>
        <end position="137"/>
    </location>
</feature>
<dbReference type="NCBIfam" id="TIGR00254">
    <property type="entry name" value="GGDEF"/>
    <property type="match status" value="1"/>
</dbReference>
<proteinExistence type="predicted"/>
<evidence type="ECO:0000259" key="3">
    <source>
        <dbReference type="PROSITE" id="PS50883"/>
    </source>
</evidence>
<dbReference type="PANTHER" id="PTHR44757:SF2">
    <property type="entry name" value="BIOFILM ARCHITECTURE MAINTENANCE PROTEIN MBAA"/>
    <property type="match status" value="1"/>
</dbReference>
<keyword evidence="5" id="KW-0808">Transferase</keyword>
<dbReference type="CDD" id="cd01949">
    <property type="entry name" value="GGDEF"/>
    <property type="match status" value="1"/>
</dbReference>
<keyword evidence="6" id="KW-1185">Reference proteome</keyword>
<dbReference type="EC" id="2.7.7.65" evidence="5"/>
<dbReference type="PANTHER" id="PTHR44757">
    <property type="entry name" value="DIGUANYLATE CYCLASE DGCP"/>
    <property type="match status" value="1"/>
</dbReference>
<name>A0A916J2C8_9PROT</name>
<evidence type="ECO:0000259" key="4">
    <source>
        <dbReference type="PROSITE" id="PS50887"/>
    </source>
</evidence>
<dbReference type="PROSITE" id="PS50883">
    <property type="entry name" value="EAL"/>
    <property type="match status" value="1"/>
</dbReference>
<dbReference type="Proteomes" id="UP000742786">
    <property type="component" value="Unassembled WGS sequence"/>
</dbReference>
<dbReference type="Gene3D" id="3.30.70.270">
    <property type="match status" value="1"/>
</dbReference>
<keyword evidence="5" id="KW-0548">Nucleotidyltransferase</keyword>
<feature type="transmembrane region" description="Helical" evidence="1">
    <location>
        <begin position="80"/>
        <end position="103"/>
    </location>
</feature>
<dbReference type="Gene3D" id="3.20.20.450">
    <property type="entry name" value="EAL domain"/>
    <property type="match status" value="1"/>
</dbReference>
<dbReference type="Pfam" id="PF00563">
    <property type="entry name" value="EAL"/>
    <property type="match status" value="1"/>
</dbReference>
<dbReference type="GO" id="GO:0052621">
    <property type="term" value="F:diguanylate cyclase activity"/>
    <property type="evidence" value="ECO:0007669"/>
    <property type="project" value="UniProtKB-EC"/>
</dbReference>
<dbReference type="CDD" id="cd00130">
    <property type="entry name" value="PAS"/>
    <property type="match status" value="1"/>
</dbReference>